<proteinExistence type="predicted"/>
<dbReference type="InterPro" id="IPR055259">
    <property type="entry name" value="YkvP/CgeB_Glyco_trans-like"/>
</dbReference>
<keyword evidence="2" id="KW-0328">Glycosyltransferase</keyword>
<evidence type="ECO:0000313" key="2">
    <source>
        <dbReference type="EMBL" id="MFC6644078.1"/>
    </source>
</evidence>
<accession>A0ABW1Z7F8</accession>
<feature type="domain" description="Spore protein YkvP/CgeB glycosyl transferase-like" evidence="1">
    <location>
        <begin position="189"/>
        <end position="339"/>
    </location>
</feature>
<dbReference type="EC" id="2.4.-.-" evidence="2"/>
<protein>
    <submittedName>
        <fullName evidence="2">Glycosyltransferase</fullName>
        <ecNumber evidence="2">2.4.-.-</ecNumber>
    </submittedName>
</protein>
<dbReference type="RefSeq" id="WP_263370543.1">
    <property type="nucleotide sequence ID" value="NZ_JAGSYD010000002.1"/>
</dbReference>
<reference evidence="3" key="1">
    <citation type="journal article" date="2019" name="Int. J. Syst. Evol. Microbiol.">
        <title>The Global Catalogue of Microorganisms (GCM) 10K type strain sequencing project: providing services to taxonomists for standard genome sequencing and annotation.</title>
        <authorList>
            <consortium name="The Broad Institute Genomics Platform"/>
            <consortium name="The Broad Institute Genome Sequencing Center for Infectious Disease"/>
            <person name="Wu L."/>
            <person name="Ma J."/>
        </authorList>
    </citation>
    <scope>NUCLEOTIDE SEQUENCE [LARGE SCALE GENOMIC DNA]</scope>
    <source>
        <strain evidence="3">CGMCC 1.16026</strain>
    </source>
</reference>
<sequence>MRPLRILYIASISPNDSSLYRAWALERLGHHVTQINTYEYEPKSSLLRKVLFRLQAGPWVAKLNRDILAAAERERPDVVWADKVLSMQPRTLKKLRAMGIPTVSYMIDNAFGPRQDPGWRLYMKSIPLYDLHATQRDKNVLDYKARGARDVLKIQTAFEPSIHFASPEPIEDAQRTRGVSFVGTPYDQRAEFLTRLWRERGFPITVSGDSTWKQKLDADALAAIYTGGELYQQGYREAMWHSKINLSFLTHSNQDEFVHKSFEIAGCGGFLLAERSPGHLARFIEDEEAVFFSDFEECAEKIARYLPDEAARNRIAAAGHARALRDGYSNDAQVAKILARIEPLLPHPTH</sequence>
<evidence type="ECO:0000259" key="1">
    <source>
        <dbReference type="Pfam" id="PF13524"/>
    </source>
</evidence>
<evidence type="ECO:0000313" key="3">
    <source>
        <dbReference type="Proteomes" id="UP001596391"/>
    </source>
</evidence>
<dbReference type="Proteomes" id="UP001596391">
    <property type="component" value="Unassembled WGS sequence"/>
</dbReference>
<gene>
    <name evidence="2" type="ORF">ACFQBQ_00395</name>
</gene>
<dbReference type="SUPFAM" id="SSF53756">
    <property type="entry name" value="UDP-Glycosyltransferase/glycogen phosphorylase"/>
    <property type="match status" value="1"/>
</dbReference>
<organism evidence="2 3">
    <name type="scientific">Granulicella cerasi</name>
    <dbReference type="NCBI Taxonomy" id="741063"/>
    <lineage>
        <taxon>Bacteria</taxon>
        <taxon>Pseudomonadati</taxon>
        <taxon>Acidobacteriota</taxon>
        <taxon>Terriglobia</taxon>
        <taxon>Terriglobales</taxon>
        <taxon>Acidobacteriaceae</taxon>
        <taxon>Granulicella</taxon>
    </lineage>
</organism>
<keyword evidence="3" id="KW-1185">Reference proteome</keyword>
<dbReference type="EMBL" id="JBHSWI010000001">
    <property type="protein sequence ID" value="MFC6644078.1"/>
    <property type="molecule type" value="Genomic_DNA"/>
</dbReference>
<dbReference type="GO" id="GO:0016757">
    <property type="term" value="F:glycosyltransferase activity"/>
    <property type="evidence" value="ECO:0007669"/>
    <property type="project" value="UniProtKB-KW"/>
</dbReference>
<name>A0ABW1Z7F8_9BACT</name>
<comment type="caution">
    <text evidence="2">The sequence shown here is derived from an EMBL/GenBank/DDBJ whole genome shotgun (WGS) entry which is preliminary data.</text>
</comment>
<dbReference type="Pfam" id="PF13524">
    <property type="entry name" value="Glyco_trans_1_2"/>
    <property type="match status" value="1"/>
</dbReference>
<keyword evidence="2" id="KW-0808">Transferase</keyword>